<reference evidence="5" key="1">
    <citation type="journal article" date="2019" name="Curr. Biol.">
        <title>Genome Sequence of Striga asiatica Provides Insight into the Evolution of Plant Parasitism.</title>
        <authorList>
            <person name="Yoshida S."/>
            <person name="Kim S."/>
            <person name="Wafula E.K."/>
            <person name="Tanskanen J."/>
            <person name="Kim Y.M."/>
            <person name="Honaas L."/>
            <person name="Yang Z."/>
            <person name="Spallek T."/>
            <person name="Conn C.E."/>
            <person name="Ichihashi Y."/>
            <person name="Cheong K."/>
            <person name="Cui S."/>
            <person name="Der J.P."/>
            <person name="Gundlach H."/>
            <person name="Jiao Y."/>
            <person name="Hori C."/>
            <person name="Ishida J.K."/>
            <person name="Kasahara H."/>
            <person name="Kiba T."/>
            <person name="Kim M.S."/>
            <person name="Koo N."/>
            <person name="Laohavisit A."/>
            <person name="Lee Y.H."/>
            <person name="Lumba S."/>
            <person name="McCourt P."/>
            <person name="Mortimer J.C."/>
            <person name="Mutuku J.M."/>
            <person name="Nomura T."/>
            <person name="Sasaki-Sekimoto Y."/>
            <person name="Seto Y."/>
            <person name="Wang Y."/>
            <person name="Wakatake T."/>
            <person name="Sakakibara H."/>
            <person name="Demura T."/>
            <person name="Yamaguchi S."/>
            <person name="Yoneyama K."/>
            <person name="Manabe R.I."/>
            <person name="Nelson D.C."/>
            <person name="Schulman A.H."/>
            <person name="Timko M.P."/>
            <person name="dePamphilis C.W."/>
            <person name="Choi D."/>
            <person name="Shirasu K."/>
        </authorList>
    </citation>
    <scope>NUCLEOTIDE SEQUENCE [LARGE SCALE GENOMIC DNA]</scope>
    <source>
        <strain evidence="5">cv. UVA1</strain>
    </source>
</reference>
<keyword evidence="2" id="KW-1133">Transmembrane helix</keyword>
<evidence type="ECO:0000313" key="3">
    <source>
        <dbReference type="EMBL" id="GER29813.1"/>
    </source>
</evidence>
<keyword evidence="5" id="KW-1185">Reference proteome</keyword>
<evidence type="ECO:0000313" key="5">
    <source>
        <dbReference type="Proteomes" id="UP000325081"/>
    </source>
</evidence>
<organism evidence="4 5">
    <name type="scientific">Striga asiatica</name>
    <name type="common">Asiatic witchweed</name>
    <name type="synonym">Buchnera asiatica</name>
    <dbReference type="NCBI Taxonomy" id="4170"/>
    <lineage>
        <taxon>Eukaryota</taxon>
        <taxon>Viridiplantae</taxon>
        <taxon>Streptophyta</taxon>
        <taxon>Embryophyta</taxon>
        <taxon>Tracheophyta</taxon>
        <taxon>Spermatophyta</taxon>
        <taxon>Magnoliopsida</taxon>
        <taxon>eudicotyledons</taxon>
        <taxon>Gunneridae</taxon>
        <taxon>Pentapetalae</taxon>
        <taxon>asterids</taxon>
        <taxon>lamiids</taxon>
        <taxon>Lamiales</taxon>
        <taxon>Orobanchaceae</taxon>
        <taxon>Buchnereae</taxon>
        <taxon>Striga</taxon>
    </lineage>
</organism>
<feature type="coiled-coil region" evidence="1">
    <location>
        <begin position="45"/>
        <end position="103"/>
    </location>
</feature>
<dbReference type="EMBL" id="BKCP01005217">
    <property type="protein sequence ID" value="GER36787.1"/>
    <property type="molecule type" value="Genomic_DNA"/>
</dbReference>
<sequence length="130" mass="15752">MQTNDCKFFEWHDAELPPFQKACFLRMKAQKNLLEEQLKCKSISESLMSERLEIKENELHQLKNKIQELEMKENELHQLKKKIQELEQNVHNHSRRLKFERNVFMLFLLVLFVSMFIVRLDSGKCQLMLK</sequence>
<evidence type="ECO:0000256" key="1">
    <source>
        <dbReference type="SAM" id="Coils"/>
    </source>
</evidence>
<comment type="caution">
    <text evidence="4">The sequence shown here is derived from an EMBL/GenBank/DDBJ whole genome shotgun (WGS) entry which is preliminary data.</text>
</comment>
<feature type="transmembrane region" description="Helical" evidence="2">
    <location>
        <begin position="103"/>
        <end position="120"/>
    </location>
</feature>
<evidence type="ECO:0000313" key="4">
    <source>
        <dbReference type="EMBL" id="GER36787.1"/>
    </source>
</evidence>
<keyword evidence="2" id="KW-0812">Transmembrane</keyword>
<reference evidence="4" key="2">
    <citation type="journal article" date="2019" name="Curr. Biol.">
        <title>Genome Sequence of Striga asiatica Provides Insight into the Evolution of Plant Parasitism.</title>
        <authorList>
            <person name="Yoshida S."/>
            <person name="Kim S."/>
            <person name="Wafula E.K."/>
            <person name="Tanskanen J."/>
            <person name="Kim Y."/>
            <person name="Honaas L."/>
            <person name="Yang Z."/>
            <person name="Spallek T."/>
            <person name="Conn C.E."/>
            <person name="Ichihashi Y."/>
            <person name="Cheong K."/>
            <person name="Cui S."/>
            <person name="Der J.P."/>
            <person name="Gundlach H."/>
            <person name="Jiao Y."/>
            <person name="Hori C."/>
            <person name="Ishida J.K."/>
            <person name="Kasahara H."/>
            <person name="Kiba T."/>
            <person name="Kim M."/>
            <person name="Koo N."/>
            <person name="Laohavisit A."/>
            <person name="Lee Y."/>
            <person name="Lumba S."/>
            <person name="Mccourt P."/>
            <person name="Mortimer J.C."/>
            <person name="Mutuku J.M."/>
            <person name="Nomura T."/>
            <person name="Sasaki-sekimoto Y."/>
            <person name="Seto Y."/>
            <person name="Wang Y."/>
            <person name="Wakatake T."/>
            <person name="Sakakibara H."/>
            <person name="Demura T."/>
            <person name="Yamaguchi S."/>
            <person name="Yoneyama K."/>
            <person name="Manabe R."/>
            <person name="Nelson D.C."/>
            <person name="Schulman A.H."/>
            <person name="Timko M.P."/>
            <person name="Depamphilis C.W."/>
            <person name="Choi D."/>
            <person name="Shirasu K."/>
        </authorList>
    </citation>
    <scope>NUCLEOTIDE SEQUENCE [LARGE SCALE GENOMIC DNA]</scope>
    <source>
        <strain evidence="4">UVA1</strain>
    </source>
</reference>
<keyword evidence="1" id="KW-0175">Coiled coil</keyword>
<proteinExistence type="predicted"/>
<dbReference type="AlphaFoldDB" id="A0A5A7PXF6"/>
<protein>
    <submittedName>
        <fullName evidence="4">Zinc finger</fullName>
    </submittedName>
</protein>
<dbReference type="Proteomes" id="UP000325081">
    <property type="component" value="Unassembled WGS sequence"/>
</dbReference>
<evidence type="ECO:0000256" key="2">
    <source>
        <dbReference type="SAM" id="Phobius"/>
    </source>
</evidence>
<dbReference type="EMBL" id="BKCP01004283">
    <property type="protein sequence ID" value="GER29813.1"/>
    <property type="molecule type" value="Genomic_DNA"/>
</dbReference>
<name>A0A5A7PXF6_STRAF</name>
<accession>A0A5A7PXF6</accession>
<gene>
    <name evidence="3" type="ORF">STAS_05712</name>
    <name evidence="4" type="ORF">STAS_13152</name>
</gene>
<keyword evidence="2" id="KW-0472">Membrane</keyword>